<sequence>MENPNTRLCILALLSLCLLAVSAIFNTFSFLIFLSISPLFAIFKEFNNTGNKSVPLKNYGFILALLSVGFGLWGFSFNKPEPIHFLQGGLFGMAISLSFLIYLFTNKYSKNRIGLLTILIYWLAIEYLLYTYIPSFAYYFLGAVFSHDKYLISWNLYTGLQGVTFWIILVNILFYFALFKNMAIFNSQIRWLSIIYTLIILVIPFAMNISSAAIVPEDLISHEAAIKQLSGNGEYLGKNAVWVSILMICYGFVQRKTKK</sequence>
<accession>A0A937JZ36</accession>
<comment type="caution">
    <text evidence="2">The sequence shown here is derived from an EMBL/GenBank/DDBJ whole genome shotgun (WGS) entry which is preliminary data.</text>
</comment>
<evidence type="ECO:0000256" key="1">
    <source>
        <dbReference type="SAM" id="Phobius"/>
    </source>
</evidence>
<dbReference type="EMBL" id="JAESIY010000006">
    <property type="protein sequence ID" value="MBL3657023.1"/>
    <property type="molecule type" value="Genomic_DNA"/>
</dbReference>
<feature type="transmembrane region" description="Helical" evidence="1">
    <location>
        <begin position="191"/>
        <end position="215"/>
    </location>
</feature>
<feature type="transmembrane region" description="Helical" evidence="1">
    <location>
        <begin position="160"/>
        <end position="179"/>
    </location>
</feature>
<feature type="transmembrane region" description="Helical" evidence="1">
    <location>
        <begin position="59"/>
        <end position="77"/>
    </location>
</feature>
<feature type="transmembrane region" description="Helical" evidence="1">
    <location>
        <begin position="30"/>
        <end position="47"/>
    </location>
</feature>
<gene>
    <name evidence="2" type="ORF">JL102_12825</name>
</gene>
<evidence type="ECO:0000313" key="3">
    <source>
        <dbReference type="Proteomes" id="UP000659388"/>
    </source>
</evidence>
<proteinExistence type="predicted"/>
<feature type="transmembrane region" description="Helical" evidence="1">
    <location>
        <begin position="116"/>
        <end position="140"/>
    </location>
</feature>
<keyword evidence="1" id="KW-0812">Transmembrane</keyword>
<organism evidence="2 3">
    <name type="scientific">Fulvivirga sediminis</name>
    <dbReference type="NCBI Taxonomy" id="2803949"/>
    <lineage>
        <taxon>Bacteria</taxon>
        <taxon>Pseudomonadati</taxon>
        <taxon>Bacteroidota</taxon>
        <taxon>Cytophagia</taxon>
        <taxon>Cytophagales</taxon>
        <taxon>Fulvivirgaceae</taxon>
        <taxon>Fulvivirga</taxon>
    </lineage>
</organism>
<keyword evidence="3" id="KW-1185">Reference proteome</keyword>
<dbReference type="AlphaFoldDB" id="A0A937JZ36"/>
<reference evidence="2" key="1">
    <citation type="submission" date="2021-01" db="EMBL/GenBank/DDBJ databases">
        <title>Fulvivirga kasyanovii gen. nov., sp nov., a novel member of the phylum Bacteroidetes isolated from seawater in a mussel farm.</title>
        <authorList>
            <person name="Zhao L.-H."/>
            <person name="Wang Z.-J."/>
        </authorList>
    </citation>
    <scope>NUCLEOTIDE SEQUENCE</scope>
    <source>
        <strain evidence="2">2943</strain>
    </source>
</reference>
<dbReference type="RefSeq" id="WP_202244817.1">
    <property type="nucleotide sequence ID" value="NZ_JAESIY010000006.1"/>
</dbReference>
<feature type="transmembrane region" description="Helical" evidence="1">
    <location>
        <begin position="83"/>
        <end position="104"/>
    </location>
</feature>
<feature type="transmembrane region" description="Helical" evidence="1">
    <location>
        <begin position="235"/>
        <end position="253"/>
    </location>
</feature>
<keyword evidence="1" id="KW-1133">Transmembrane helix</keyword>
<protein>
    <recommendedName>
        <fullName evidence="4">Apolipoprotein N-acyltransferase</fullName>
    </recommendedName>
</protein>
<keyword evidence="1" id="KW-0472">Membrane</keyword>
<evidence type="ECO:0000313" key="2">
    <source>
        <dbReference type="EMBL" id="MBL3657023.1"/>
    </source>
</evidence>
<dbReference type="Proteomes" id="UP000659388">
    <property type="component" value="Unassembled WGS sequence"/>
</dbReference>
<name>A0A937JZ36_9BACT</name>
<evidence type="ECO:0008006" key="4">
    <source>
        <dbReference type="Google" id="ProtNLM"/>
    </source>
</evidence>